<evidence type="ECO:0000256" key="2">
    <source>
        <dbReference type="ARBA" id="ARBA00022723"/>
    </source>
</evidence>
<dbReference type="GO" id="GO:0043571">
    <property type="term" value="P:maintenance of CRISPR repeat elements"/>
    <property type="evidence" value="ECO:0007669"/>
    <property type="project" value="UniProtKB-UniRule"/>
</dbReference>
<dbReference type="NCBIfam" id="TIGR03638">
    <property type="entry name" value="cas1_ECOLI"/>
    <property type="match status" value="1"/>
</dbReference>
<dbReference type="PANTHER" id="PTHR34353:SF3">
    <property type="entry name" value="CRISPR-ASSOCIATED ENDONUCLEASE CAS1"/>
    <property type="match status" value="1"/>
</dbReference>
<reference evidence="10 11" key="1">
    <citation type="submission" date="2018-11" db="EMBL/GenBank/DDBJ databases">
        <title>The genome draft of YIM 96095.</title>
        <authorList>
            <person name="Tang S.-K."/>
            <person name="Chunyu W.-X."/>
            <person name="Feng Y.-Z."/>
        </authorList>
    </citation>
    <scope>NUCLEOTIDE SEQUENCE [LARGE SCALE GENOMIC DNA]</scope>
    <source>
        <strain evidence="10 11">YIM 96095</strain>
    </source>
</reference>
<evidence type="ECO:0000313" key="11">
    <source>
        <dbReference type="Proteomes" id="UP000269198"/>
    </source>
</evidence>
<comment type="subunit">
    <text evidence="8">Homodimer, forms a heterotetramer with a Cas2 homodimer.</text>
</comment>
<dbReference type="GO" id="GO:0016787">
    <property type="term" value="F:hydrolase activity"/>
    <property type="evidence" value="ECO:0007669"/>
    <property type="project" value="UniProtKB-KW"/>
</dbReference>
<comment type="similarity">
    <text evidence="8">Belongs to the CRISPR-associated endonuclease Cas1 family.</text>
</comment>
<dbReference type="HAMAP" id="MF_01470">
    <property type="entry name" value="Cas1"/>
    <property type="match status" value="1"/>
</dbReference>
<dbReference type="GO" id="GO:0003677">
    <property type="term" value="F:DNA binding"/>
    <property type="evidence" value="ECO:0007669"/>
    <property type="project" value="UniProtKB-KW"/>
</dbReference>
<dbReference type="GO" id="GO:0051607">
    <property type="term" value="P:defense response to virus"/>
    <property type="evidence" value="ECO:0007669"/>
    <property type="project" value="UniProtKB-UniRule"/>
</dbReference>
<dbReference type="Gene3D" id="3.100.10.20">
    <property type="entry name" value="CRISPR-associated endonuclease Cas1, N-terminal domain"/>
    <property type="match status" value="1"/>
</dbReference>
<name>A0A3N0EHC1_9ACTN</name>
<dbReference type="InterPro" id="IPR019851">
    <property type="entry name" value="CRISPR-assoc_Cas1_ECOLI"/>
</dbReference>
<keyword evidence="1 8" id="KW-0540">Nuclease</keyword>
<evidence type="ECO:0000256" key="5">
    <source>
        <dbReference type="ARBA" id="ARBA00022842"/>
    </source>
</evidence>
<gene>
    <name evidence="10" type="primary">cas1e</name>
    <name evidence="8" type="synonym">cas1</name>
    <name evidence="10" type="ORF">EFW17_00050</name>
</gene>
<feature type="binding site" evidence="8">
    <location>
        <position position="226"/>
    </location>
    <ligand>
        <name>Mn(2+)</name>
        <dbReference type="ChEBI" id="CHEBI:29035"/>
    </ligand>
</feature>
<comment type="function">
    <text evidence="8">CRISPR (clustered regularly interspaced short palindromic repeat), is an adaptive immune system that provides protection against mobile genetic elements (viruses, transposable elements and conjugative plasmids). CRISPR clusters contain spacers, sequences complementary to antecedent mobile elements, and target invading nucleic acids. CRISPR clusters are transcribed and processed into CRISPR RNA (crRNA). Acts as a dsDNA endonuclease. Involved in the integration of spacer DNA into the CRISPR cassette.</text>
</comment>
<protein>
    <recommendedName>
        <fullName evidence="8">CRISPR-associated endonuclease Cas1</fullName>
        <ecNumber evidence="8">3.1.-.-</ecNumber>
    </recommendedName>
</protein>
<organism evidence="10 11">
    <name type="scientific">Halostreptopolyspora alba</name>
    <dbReference type="NCBI Taxonomy" id="2487137"/>
    <lineage>
        <taxon>Bacteria</taxon>
        <taxon>Bacillati</taxon>
        <taxon>Actinomycetota</taxon>
        <taxon>Actinomycetes</taxon>
        <taxon>Streptosporangiales</taxon>
        <taxon>Nocardiopsidaceae</taxon>
        <taxon>Halostreptopolyspora</taxon>
    </lineage>
</organism>
<dbReference type="InterPro" id="IPR033641">
    <property type="entry name" value="Cas1_I-E"/>
</dbReference>
<comment type="caution">
    <text evidence="10">The sequence shown here is derived from an EMBL/GenBank/DDBJ whole genome shotgun (WGS) entry which is preliminary data.</text>
</comment>
<evidence type="ECO:0000256" key="9">
    <source>
        <dbReference type="SAM" id="MobiDB-lite"/>
    </source>
</evidence>
<evidence type="ECO:0000256" key="3">
    <source>
        <dbReference type="ARBA" id="ARBA00022759"/>
    </source>
</evidence>
<dbReference type="GO" id="GO:0004520">
    <property type="term" value="F:DNA endonuclease activity"/>
    <property type="evidence" value="ECO:0007669"/>
    <property type="project" value="InterPro"/>
</dbReference>
<evidence type="ECO:0000256" key="7">
    <source>
        <dbReference type="ARBA" id="ARBA00023125"/>
    </source>
</evidence>
<evidence type="ECO:0000313" key="10">
    <source>
        <dbReference type="EMBL" id="RNL87286.1"/>
    </source>
</evidence>
<dbReference type="AlphaFoldDB" id="A0A3N0EHC1"/>
<feature type="region of interest" description="Disordered" evidence="9">
    <location>
        <begin position="297"/>
        <end position="323"/>
    </location>
</feature>
<evidence type="ECO:0000256" key="4">
    <source>
        <dbReference type="ARBA" id="ARBA00022801"/>
    </source>
</evidence>
<accession>A0A3N0EHC1</accession>
<dbReference type="Pfam" id="PF01867">
    <property type="entry name" value="Cas_Cas1"/>
    <property type="match status" value="1"/>
</dbReference>
<proteinExistence type="inferred from homology"/>
<dbReference type="EMBL" id="RJMB01000001">
    <property type="protein sequence ID" value="RNL87286.1"/>
    <property type="molecule type" value="Genomic_DNA"/>
</dbReference>
<dbReference type="InterPro" id="IPR050646">
    <property type="entry name" value="Cas1"/>
</dbReference>
<keyword evidence="8" id="KW-0464">Manganese</keyword>
<comment type="cofactor">
    <cofactor evidence="8">
        <name>Mg(2+)</name>
        <dbReference type="ChEBI" id="CHEBI:18420"/>
    </cofactor>
    <cofactor evidence="8">
        <name>Mn(2+)</name>
        <dbReference type="ChEBI" id="CHEBI:29035"/>
    </cofactor>
</comment>
<keyword evidence="4 8" id="KW-0378">Hydrolase</keyword>
<dbReference type="PANTHER" id="PTHR34353">
    <property type="entry name" value="CRISPR-ASSOCIATED ENDONUCLEASE CAS1 1"/>
    <property type="match status" value="1"/>
</dbReference>
<dbReference type="OrthoDB" id="9777847at2"/>
<keyword evidence="5 8" id="KW-0460">Magnesium</keyword>
<dbReference type="EC" id="3.1.-.-" evidence="8"/>
<feature type="binding site" evidence="8">
    <location>
        <position position="213"/>
    </location>
    <ligand>
        <name>Mn(2+)</name>
        <dbReference type="ChEBI" id="CHEBI:29035"/>
    </ligand>
</feature>
<dbReference type="GO" id="GO:0046872">
    <property type="term" value="F:metal ion binding"/>
    <property type="evidence" value="ECO:0007669"/>
    <property type="project" value="UniProtKB-UniRule"/>
</dbReference>
<dbReference type="InterPro" id="IPR002729">
    <property type="entry name" value="CRISPR-assoc_Cas1"/>
</dbReference>
<dbReference type="Proteomes" id="UP000269198">
    <property type="component" value="Unassembled WGS sequence"/>
</dbReference>
<keyword evidence="2 8" id="KW-0479">Metal-binding</keyword>
<dbReference type="InterPro" id="IPR042206">
    <property type="entry name" value="CRISPR-assoc_Cas1_C"/>
</dbReference>
<evidence type="ECO:0000256" key="8">
    <source>
        <dbReference type="HAMAP-Rule" id="MF_01470"/>
    </source>
</evidence>
<evidence type="ECO:0000256" key="1">
    <source>
        <dbReference type="ARBA" id="ARBA00022722"/>
    </source>
</evidence>
<dbReference type="InterPro" id="IPR042211">
    <property type="entry name" value="CRISPR-assoc_Cas1_N"/>
</dbReference>
<keyword evidence="11" id="KW-1185">Reference proteome</keyword>
<sequence length="323" mass="35076">MSVSKRGAAAPRELTVVRDRISFVYLERCTVHRDANAITAEDADGIRHIPSATIGTLLLGPGTRVTHQAMTVLGESGAGVVWVGEHGVRYYSGGRALTRSSAMAEAQATAWANRRTRLDVARAMYRMRFPDEDPASFTRREILGREGARVKECYRAESERTGVPWHGRHYVPGDFTAGDAPNQGVTAAAQCLYGVAQAVVAALGCSPALGFVHSGHDLSFVMDVADLYKTSVGIPVAFDVAAEGPEDVGTRTRRAIRDRINEQNLLERCVGDIRSLLLPEGQPELVDDTADRVRLRTDDGDDLESGRNYGAGPTPGDPWEVMW</sequence>
<feature type="binding site" evidence="8">
    <location>
        <position position="146"/>
    </location>
    <ligand>
        <name>Mn(2+)</name>
        <dbReference type="ChEBI" id="CHEBI:29035"/>
    </ligand>
</feature>
<keyword evidence="7 8" id="KW-0238">DNA-binding</keyword>
<keyword evidence="6 8" id="KW-0051">Antiviral defense</keyword>
<dbReference type="CDD" id="cd09719">
    <property type="entry name" value="Cas1_I-E"/>
    <property type="match status" value="1"/>
</dbReference>
<dbReference type="RefSeq" id="WP_123199148.1">
    <property type="nucleotide sequence ID" value="NZ_RJMB01000001.1"/>
</dbReference>
<evidence type="ECO:0000256" key="6">
    <source>
        <dbReference type="ARBA" id="ARBA00023118"/>
    </source>
</evidence>
<keyword evidence="3 8" id="KW-0255">Endonuclease</keyword>
<dbReference type="Gene3D" id="1.20.120.920">
    <property type="entry name" value="CRISPR-associated endonuclease Cas1, C-terminal domain"/>
    <property type="match status" value="1"/>
</dbReference>